<name>N6UQS1_DENPD</name>
<dbReference type="EMBL" id="KB736790">
    <property type="protein sequence ID" value="ENN83131.1"/>
    <property type="molecule type" value="Genomic_DNA"/>
</dbReference>
<feature type="non-terminal residue" evidence="7">
    <location>
        <position position="136"/>
    </location>
</feature>
<gene>
    <name evidence="7" type="ORF">YQE_00508</name>
</gene>
<dbReference type="InterPro" id="IPR041373">
    <property type="entry name" value="RT_RNaseH"/>
</dbReference>
<accession>N6UQS1</accession>
<keyword evidence="3" id="KW-0540">Nuclease</keyword>
<evidence type="ECO:0000256" key="4">
    <source>
        <dbReference type="ARBA" id="ARBA00022759"/>
    </source>
</evidence>
<feature type="non-terminal residue" evidence="7">
    <location>
        <position position="1"/>
    </location>
</feature>
<protein>
    <submittedName>
        <fullName evidence="7">Uncharacterized protein</fullName>
    </submittedName>
</protein>
<evidence type="ECO:0000256" key="3">
    <source>
        <dbReference type="ARBA" id="ARBA00022722"/>
    </source>
</evidence>
<evidence type="ECO:0000256" key="6">
    <source>
        <dbReference type="ARBA" id="ARBA00022918"/>
    </source>
</evidence>
<evidence type="ECO:0000256" key="5">
    <source>
        <dbReference type="ARBA" id="ARBA00022801"/>
    </source>
</evidence>
<organism evidence="7">
    <name type="scientific">Dendroctonus ponderosae</name>
    <name type="common">Mountain pine beetle</name>
    <dbReference type="NCBI Taxonomy" id="77166"/>
    <lineage>
        <taxon>Eukaryota</taxon>
        <taxon>Metazoa</taxon>
        <taxon>Ecdysozoa</taxon>
        <taxon>Arthropoda</taxon>
        <taxon>Hexapoda</taxon>
        <taxon>Insecta</taxon>
        <taxon>Pterygota</taxon>
        <taxon>Neoptera</taxon>
        <taxon>Endopterygota</taxon>
        <taxon>Coleoptera</taxon>
        <taxon>Polyphaga</taxon>
        <taxon>Cucujiformia</taxon>
        <taxon>Curculionidae</taxon>
        <taxon>Scolytinae</taxon>
        <taxon>Dendroctonus</taxon>
    </lineage>
</organism>
<sequence>MSAVLYQEGAGKRRIISHASAKFTPAHQRYHVNEQDALHWRPQRCRQCAGCRDFARTNRAKPRKGPPHPENDQAAGEVELFGDSDTLSEEAEPAFRRGAGAVVETTPSWGSISGSSPFSPASYLLFPRWRGAWAPR</sequence>
<keyword evidence="1" id="KW-0808">Transferase</keyword>
<dbReference type="GO" id="GO:0003964">
    <property type="term" value="F:RNA-directed DNA polymerase activity"/>
    <property type="evidence" value="ECO:0007669"/>
    <property type="project" value="UniProtKB-KW"/>
</dbReference>
<dbReference type="GO" id="GO:0004519">
    <property type="term" value="F:endonuclease activity"/>
    <property type="evidence" value="ECO:0007669"/>
    <property type="project" value="UniProtKB-KW"/>
</dbReference>
<keyword evidence="5" id="KW-0378">Hydrolase</keyword>
<dbReference type="AlphaFoldDB" id="N6UQS1"/>
<proteinExistence type="predicted"/>
<dbReference type="Pfam" id="PF17917">
    <property type="entry name" value="RT_RNaseH"/>
    <property type="match status" value="1"/>
</dbReference>
<keyword evidence="4" id="KW-0255">Endonuclease</keyword>
<keyword evidence="2" id="KW-0548">Nucleotidyltransferase</keyword>
<evidence type="ECO:0000256" key="1">
    <source>
        <dbReference type="ARBA" id="ARBA00022679"/>
    </source>
</evidence>
<dbReference type="HOGENOM" id="CLU_1880558_0_0_1"/>
<reference evidence="7" key="1">
    <citation type="journal article" date="2013" name="Genome Biol.">
        <title>Draft genome of the mountain pine beetle, Dendroctonus ponderosae Hopkins, a major forest pest.</title>
        <authorList>
            <person name="Keeling C.I."/>
            <person name="Yuen M.M."/>
            <person name="Liao N.Y."/>
            <person name="Docking T.R."/>
            <person name="Chan S.K."/>
            <person name="Taylor G.A."/>
            <person name="Palmquist D.L."/>
            <person name="Jackman S.D."/>
            <person name="Nguyen A."/>
            <person name="Li M."/>
            <person name="Henderson H."/>
            <person name="Janes J.K."/>
            <person name="Zhao Y."/>
            <person name="Pandoh P."/>
            <person name="Moore R."/>
            <person name="Sperling F.A."/>
            <person name="Huber D.P."/>
            <person name="Birol I."/>
            <person name="Jones S.J."/>
            <person name="Bohlmann J."/>
        </authorList>
    </citation>
    <scope>NUCLEOTIDE SEQUENCE</scope>
</reference>
<evidence type="ECO:0000313" key="7">
    <source>
        <dbReference type="EMBL" id="ENN83131.1"/>
    </source>
</evidence>
<evidence type="ECO:0000256" key="2">
    <source>
        <dbReference type="ARBA" id="ARBA00022695"/>
    </source>
</evidence>
<dbReference type="GO" id="GO:0016787">
    <property type="term" value="F:hydrolase activity"/>
    <property type="evidence" value="ECO:0007669"/>
    <property type="project" value="UniProtKB-KW"/>
</dbReference>
<keyword evidence="6" id="KW-0695">RNA-directed DNA polymerase</keyword>